<evidence type="ECO:0000313" key="10">
    <source>
        <dbReference type="Proteomes" id="UP000516514"/>
    </source>
</evidence>
<name>A0A7M3U276_9RICK</name>
<sequence>MHKSLLIVMLFLLSGCGERHCIRPESLTNLREKLDIVSTQQKWVDSGVSISGGIRVTEINIVPGKINFCPKQYEDFAIRPEVDNGKVPRTLPFALKKGDSINFSVIGSKMCKDKKDGTKIRYIKIDKECNEEEDDEYFAHVLNREKCQNEICPNKYRIGNPQWLNGKEYWDSDLSKLDQDKKKKEIEGIINSVKQGENIDCRRLSDIQKSKIDTYLLNLACGNTCYYSDQNCVQIESNTIDNGSLAEELGDACSKKGCRTDDLTVGNDKASKIIKEIVEKEIKTYIPSLKVSMQQGENFEHVRNDGIRTNYDHKMKGDHDRNTELKFELRNGGIGGYNIRVTRVPNLEKSLYIRVSDKFPEHDPDESQGDIFVNISKVHDAQYMEDLKEKLKDKKGTIYYGIRDHGCNYENDGQFSISLTTKEPPVRTFSAIYNFFDEKVKLAFFGSSYKDSNAIHSGNSPVKSLYQSFVASNRTNTIRSTIVSLLVLYIVLYTLYYFFGLSQVSVYEFLIICVKIGVITQMLRDNSWNFFYNNAFSIFVNAPKQLIEIANFRGTTSNVFEFLDLPLNRFSSPHSWLLILSLIFSGPLGIVSFCLVFWGLITIVLSILNALFSFITSIVIVALLLSLAPIFIVCLLFAYTRQMFHNWVKNLARFAVHPVVLLISISLVSQVMDYIIYSVFDFEVCSTCIIPIDLKIFEFCIFSYYASRYTPNIAAMMAFVILGHAMKALVKASSTISDSLFGVYVQNEPGKQYQQSLMGIVGLDKESIKRRAGSAAQQSGAPSRGPQVPPQPRTQPKIPTGGGQP</sequence>
<dbReference type="InterPro" id="IPR007688">
    <property type="entry name" value="Conjugal_tfr_TrbL/VirB6"/>
</dbReference>
<keyword evidence="5 8" id="KW-1133">Transmembrane helix</keyword>
<evidence type="ECO:0000256" key="8">
    <source>
        <dbReference type="SAM" id="Phobius"/>
    </source>
</evidence>
<comment type="similarity">
    <text evidence="2">Belongs to the TrbL/VirB6 family.</text>
</comment>
<keyword evidence="10" id="KW-1185">Reference proteome</keyword>
<keyword evidence="3 8" id="KW-0812">Transmembrane</keyword>
<protein>
    <submittedName>
        <fullName evidence="9">Type IV secretion system protein</fullName>
    </submittedName>
</protein>
<feature type="transmembrane region" description="Helical" evidence="8">
    <location>
        <begin position="482"/>
        <end position="499"/>
    </location>
</feature>
<dbReference type="AlphaFoldDB" id="A0A7M3U276"/>
<dbReference type="GO" id="GO:0005886">
    <property type="term" value="C:plasma membrane"/>
    <property type="evidence" value="ECO:0007669"/>
    <property type="project" value="UniProtKB-SubCell"/>
</dbReference>
<proteinExistence type="inferred from homology"/>
<evidence type="ECO:0000313" key="9">
    <source>
        <dbReference type="EMBL" id="QOD38511.1"/>
    </source>
</evidence>
<organism evidence="9 10">
    <name type="scientific">Candidatus Wolbachia massiliensis</name>
    <dbReference type="NCBI Taxonomy" id="1845000"/>
    <lineage>
        <taxon>Bacteria</taxon>
        <taxon>Pseudomonadati</taxon>
        <taxon>Pseudomonadota</taxon>
        <taxon>Alphaproteobacteria</taxon>
        <taxon>Rickettsiales</taxon>
        <taxon>Anaplasmataceae</taxon>
        <taxon>Wolbachieae</taxon>
        <taxon>Wolbachia</taxon>
    </lineage>
</organism>
<dbReference type="Proteomes" id="UP000516514">
    <property type="component" value="Chromosome"/>
</dbReference>
<reference evidence="9 10" key="1">
    <citation type="submission" date="2020-09" db="EMBL/GenBank/DDBJ databases">
        <title>An Earliest Endosymbiont, Wolbachia massiliensis sp. nov., Strain PL13 From the Bed Bug (Cimex hemipterius), Type strain of a New supergroup T.</title>
        <authorList>
            <person name="Laidoudi Y."/>
            <person name="Levasseur A."/>
            <person name="Medkour H."/>
            <person name="Maaloum M."/>
            <person name="BenKhedher M."/>
            <person name="Sambou M."/>
            <person name="Bassene H."/>
            <person name="Davoust B."/>
            <person name="Fenollar F."/>
            <person name="Raoult D."/>
            <person name="Mediannikov O."/>
        </authorList>
    </citation>
    <scope>NUCLEOTIDE SEQUENCE [LARGE SCALE GENOMIC DNA]</scope>
    <source>
        <strain evidence="9 10">PL13</strain>
    </source>
</reference>
<accession>A0A7M3U276</accession>
<dbReference type="EMBL" id="CP061738">
    <property type="protein sequence ID" value="QOD38511.1"/>
    <property type="molecule type" value="Genomic_DNA"/>
</dbReference>
<dbReference type="KEGG" id="wms:ID128_01240"/>
<comment type="subcellular location">
    <subcellularLocation>
        <location evidence="1">Cell membrane</location>
        <topology evidence="1">Multi-pass membrane protein</topology>
    </subcellularLocation>
</comment>
<keyword evidence="4" id="KW-0732">Signal</keyword>
<evidence type="ECO:0000256" key="7">
    <source>
        <dbReference type="SAM" id="MobiDB-lite"/>
    </source>
</evidence>
<dbReference type="GO" id="GO:0030255">
    <property type="term" value="P:protein secretion by the type IV secretion system"/>
    <property type="evidence" value="ECO:0007669"/>
    <property type="project" value="InterPro"/>
</dbReference>
<feature type="transmembrane region" description="Helical" evidence="8">
    <location>
        <begin position="614"/>
        <end position="639"/>
    </location>
</feature>
<feature type="transmembrane region" description="Helical" evidence="8">
    <location>
        <begin position="576"/>
        <end position="608"/>
    </location>
</feature>
<keyword evidence="6 8" id="KW-0472">Membrane</keyword>
<feature type="region of interest" description="Disordered" evidence="7">
    <location>
        <begin position="768"/>
        <end position="805"/>
    </location>
</feature>
<gene>
    <name evidence="9" type="ORF">ID128_01240</name>
</gene>
<feature type="transmembrane region" description="Helical" evidence="8">
    <location>
        <begin position="651"/>
        <end position="672"/>
    </location>
</feature>
<evidence type="ECO:0000256" key="3">
    <source>
        <dbReference type="ARBA" id="ARBA00022692"/>
    </source>
</evidence>
<evidence type="ECO:0000256" key="5">
    <source>
        <dbReference type="ARBA" id="ARBA00022989"/>
    </source>
</evidence>
<evidence type="ECO:0000256" key="4">
    <source>
        <dbReference type="ARBA" id="ARBA00022729"/>
    </source>
</evidence>
<dbReference type="RefSeq" id="WP_191111285.1">
    <property type="nucleotide sequence ID" value="NZ_CP061738.1"/>
</dbReference>
<evidence type="ECO:0000256" key="2">
    <source>
        <dbReference type="ARBA" id="ARBA00007802"/>
    </source>
</evidence>
<feature type="compositionally biased region" description="Low complexity" evidence="7">
    <location>
        <begin position="773"/>
        <end position="785"/>
    </location>
</feature>
<evidence type="ECO:0000256" key="1">
    <source>
        <dbReference type="ARBA" id="ARBA00004651"/>
    </source>
</evidence>
<dbReference type="PROSITE" id="PS51257">
    <property type="entry name" value="PROKAR_LIPOPROTEIN"/>
    <property type="match status" value="1"/>
</dbReference>
<dbReference type="Pfam" id="PF04610">
    <property type="entry name" value="TrbL"/>
    <property type="match status" value="1"/>
</dbReference>
<evidence type="ECO:0000256" key="6">
    <source>
        <dbReference type="ARBA" id="ARBA00023136"/>
    </source>
</evidence>